<dbReference type="Proteomes" id="UP000253940">
    <property type="component" value="Chromosome"/>
</dbReference>
<keyword evidence="2" id="KW-1185">Reference proteome</keyword>
<protein>
    <submittedName>
        <fullName evidence="1">DUF3732 domain-containing protein</fullName>
    </submittedName>
</protein>
<proteinExistence type="predicted"/>
<evidence type="ECO:0000313" key="1">
    <source>
        <dbReference type="EMBL" id="AXI03701.1"/>
    </source>
</evidence>
<dbReference type="GO" id="GO:0016887">
    <property type="term" value="F:ATP hydrolysis activity"/>
    <property type="evidence" value="ECO:0007669"/>
    <property type="project" value="InterPro"/>
</dbReference>
<dbReference type="OrthoDB" id="103556at2"/>
<dbReference type="AlphaFoldDB" id="A0A345P8U2"/>
<name>A0A345P8U2_9GAMM</name>
<dbReference type="KEGG" id="mbah:HYN46_13190"/>
<reference evidence="1 2" key="1">
    <citation type="submission" date="2018-07" db="EMBL/GenBank/DDBJ databases">
        <title>Genome sequencing of Moraxellaceae gen. HYN0046.</title>
        <authorList>
            <person name="Kim M."/>
            <person name="Yi H."/>
        </authorList>
    </citation>
    <scope>NUCLEOTIDE SEQUENCE [LARGE SCALE GENOMIC DNA]</scope>
    <source>
        <strain evidence="1 2">HYN0046</strain>
    </source>
</reference>
<dbReference type="EMBL" id="CP031222">
    <property type="protein sequence ID" value="AXI03701.1"/>
    <property type="molecule type" value="Genomic_DNA"/>
</dbReference>
<accession>A0A345P8U2</accession>
<dbReference type="SUPFAM" id="SSF52540">
    <property type="entry name" value="P-loop containing nucleoside triphosphate hydrolases"/>
    <property type="match status" value="1"/>
</dbReference>
<dbReference type="RefSeq" id="WP_114899809.1">
    <property type="nucleotide sequence ID" value="NZ_CP031222.1"/>
</dbReference>
<dbReference type="Pfam" id="PF12532">
    <property type="entry name" value="DUF3732"/>
    <property type="match status" value="1"/>
</dbReference>
<dbReference type="GO" id="GO:0006302">
    <property type="term" value="P:double-strand break repair"/>
    <property type="evidence" value="ECO:0007669"/>
    <property type="project" value="InterPro"/>
</dbReference>
<dbReference type="InterPro" id="IPR027417">
    <property type="entry name" value="P-loop_NTPase"/>
</dbReference>
<organism evidence="1 2">
    <name type="scientific">Aquirhabdus parva</name>
    <dbReference type="NCBI Taxonomy" id="2283318"/>
    <lineage>
        <taxon>Bacteria</taxon>
        <taxon>Pseudomonadati</taxon>
        <taxon>Pseudomonadota</taxon>
        <taxon>Gammaproteobacteria</taxon>
        <taxon>Moraxellales</taxon>
        <taxon>Moraxellaceae</taxon>
        <taxon>Aquirhabdus</taxon>
    </lineage>
</organism>
<dbReference type="InterPro" id="IPR022205">
    <property type="entry name" value="DUF3732"/>
</dbReference>
<dbReference type="Gene3D" id="3.40.50.300">
    <property type="entry name" value="P-loop containing nucleotide triphosphate hydrolases"/>
    <property type="match status" value="1"/>
</dbReference>
<sequence length="661" mass="76993">MNCFIKFIGIVDKENQTHCIEFFKGLNIITGKSTTGKSALIEIFDYCFGSEDYTVPKGGLITRRTEIYFTALQFSNFTLVLARRGESQSCFIKEISDTDTIKNLPSVDIDFFDKKYFMPLKDFKKELGRYFEITLTSVDESIERRLYNDKRSPTPSVRSFTSFMLQHQNLVANKHAIFYRFDEKQKKDQAIEHFKIFLGIAEQEYFVLSQRLDEINQRLKQIEIALPKRADEKERTERHISKLLKEYQSISGVQLLDSDAVSIVRNPQRTLDFIANIPIQVDALSTTFEKQRFLLQQEQSSTLANLRELQQKSNALLASINYADKFKLSIESIEIPSSIDISVATCPFCSSKSHTVEHEVNQLENAIHWLNQELRLTPYMRESFHEDKKNIDNQINTIKLKLSSINNAIKALDQQTIHLEKKRSLPELATKAKLHIEIMLEDLISRSTSDLDMEKDNLNREKNIVLTKLKKFNVQEKLEVIQDQIVESMREIGKNFDFEYKPINLKFSLETFDLWHEDIDGNRILLRAMGSGANWLYCHLTLFLALHRIFAIHNRICKIPPILFLDQPTQVYFPTFLNDHEEEFDSKKLSELIGRQGDEDLNAVVKMYNELIRFCKETEELTNVEPQIIVTDHADRLDLGNGNVFESYVRARWRTRGFIAE</sequence>
<evidence type="ECO:0000313" key="2">
    <source>
        <dbReference type="Proteomes" id="UP000253940"/>
    </source>
</evidence>
<gene>
    <name evidence="1" type="ORF">HYN46_13190</name>
</gene>